<evidence type="ECO:0000256" key="1">
    <source>
        <dbReference type="SAM" id="Phobius"/>
    </source>
</evidence>
<keyword evidence="1" id="KW-0812">Transmembrane</keyword>
<organism evidence="3 4">
    <name type="scientific">Xenopus laevis</name>
    <name type="common">African clawed frog</name>
    <dbReference type="NCBI Taxonomy" id="8355"/>
    <lineage>
        <taxon>Eukaryota</taxon>
        <taxon>Metazoa</taxon>
        <taxon>Chordata</taxon>
        <taxon>Craniata</taxon>
        <taxon>Vertebrata</taxon>
        <taxon>Euteleostomi</taxon>
        <taxon>Amphibia</taxon>
        <taxon>Batrachia</taxon>
        <taxon>Anura</taxon>
        <taxon>Pipoidea</taxon>
        <taxon>Pipidae</taxon>
        <taxon>Xenopodinae</taxon>
        <taxon>Xenopus</taxon>
        <taxon>Xenopus</taxon>
    </lineage>
</organism>
<name>A0A974HIQ2_XENLA</name>
<dbReference type="AlphaFoldDB" id="A0A974HIQ2"/>
<dbReference type="EMBL" id="CM004474">
    <property type="protein sequence ID" value="OCT79340.1"/>
    <property type="molecule type" value="Genomic_DNA"/>
</dbReference>
<keyword evidence="1" id="KW-0472">Membrane</keyword>
<dbReference type="Proteomes" id="UP000694892">
    <property type="component" value="Chromosome 5L"/>
</dbReference>
<accession>A0A974HIQ2</accession>
<evidence type="ECO:0000256" key="2">
    <source>
        <dbReference type="SAM" id="SignalP"/>
    </source>
</evidence>
<protein>
    <submittedName>
        <fullName evidence="3">Uncharacterized protein</fullName>
    </submittedName>
</protein>
<reference evidence="4" key="1">
    <citation type="journal article" date="2016" name="Nature">
        <title>Genome evolution in the allotetraploid frog Xenopus laevis.</title>
        <authorList>
            <person name="Session A.M."/>
            <person name="Uno Y."/>
            <person name="Kwon T."/>
            <person name="Chapman J.A."/>
            <person name="Toyoda A."/>
            <person name="Takahashi S."/>
            <person name="Fukui A."/>
            <person name="Hikosaka A."/>
            <person name="Suzuki A."/>
            <person name="Kondo M."/>
            <person name="van Heeringen S.J."/>
            <person name="Quigley I."/>
            <person name="Heinz S."/>
            <person name="Ogino H."/>
            <person name="Ochi H."/>
            <person name="Hellsten U."/>
            <person name="Lyons J.B."/>
            <person name="Simakov O."/>
            <person name="Putnam N."/>
            <person name="Stites J."/>
            <person name="Kuroki Y."/>
            <person name="Tanaka T."/>
            <person name="Michiue T."/>
            <person name="Watanabe M."/>
            <person name="Bogdanovic O."/>
            <person name="Lister R."/>
            <person name="Georgiou G."/>
            <person name="Paranjpe S.S."/>
            <person name="van Kruijsbergen I."/>
            <person name="Shu S."/>
            <person name="Carlson J."/>
            <person name="Kinoshita T."/>
            <person name="Ohta Y."/>
            <person name="Mawaribuchi S."/>
            <person name="Jenkins J."/>
            <person name="Grimwood J."/>
            <person name="Schmutz J."/>
            <person name="Mitros T."/>
            <person name="Mozaffari S.V."/>
            <person name="Suzuki Y."/>
            <person name="Haramoto Y."/>
            <person name="Yamamoto T.S."/>
            <person name="Takagi C."/>
            <person name="Heald R."/>
            <person name="Miller K."/>
            <person name="Haudenschild C."/>
            <person name="Kitzman J."/>
            <person name="Nakayama T."/>
            <person name="Izutsu Y."/>
            <person name="Robert J."/>
            <person name="Fortriede J."/>
            <person name="Burns K."/>
            <person name="Lotay V."/>
            <person name="Karimi K."/>
            <person name="Yasuoka Y."/>
            <person name="Dichmann D.S."/>
            <person name="Flajnik M.F."/>
            <person name="Houston D.W."/>
            <person name="Shendure J."/>
            <person name="DuPasquier L."/>
            <person name="Vize P.D."/>
            <person name="Zorn A.M."/>
            <person name="Ito M."/>
            <person name="Marcotte E.M."/>
            <person name="Wallingford J.B."/>
            <person name="Ito Y."/>
            <person name="Asashima M."/>
            <person name="Ueno N."/>
            <person name="Matsuda Y."/>
            <person name="Veenstra G.J."/>
            <person name="Fujiyama A."/>
            <person name="Harland R.M."/>
            <person name="Taira M."/>
            <person name="Rokhsar D.S."/>
        </authorList>
    </citation>
    <scope>NUCLEOTIDE SEQUENCE [LARGE SCALE GENOMIC DNA]</scope>
    <source>
        <strain evidence="4">J</strain>
    </source>
</reference>
<evidence type="ECO:0000313" key="4">
    <source>
        <dbReference type="Proteomes" id="UP000694892"/>
    </source>
</evidence>
<dbReference type="PROSITE" id="PS51257">
    <property type="entry name" value="PROKAR_LIPOPROTEIN"/>
    <property type="match status" value="1"/>
</dbReference>
<evidence type="ECO:0000313" key="3">
    <source>
        <dbReference type="EMBL" id="OCT79340.1"/>
    </source>
</evidence>
<keyword evidence="1" id="KW-1133">Transmembrane helix</keyword>
<sequence length="82" mass="8853">MKVLPLRFMTMNILFCLLSAGSWVLGASGCIMMANGCLIKDLALLATHMPAEVVPFFFFLAIALESGNKNAGEGLKKLFKVS</sequence>
<feature type="transmembrane region" description="Helical" evidence="1">
    <location>
        <begin position="42"/>
        <end position="64"/>
    </location>
</feature>
<feature type="signal peptide" evidence="2">
    <location>
        <begin position="1"/>
        <end position="26"/>
    </location>
</feature>
<gene>
    <name evidence="3" type="ORF">XELAEV_18026152mg</name>
</gene>
<keyword evidence="2" id="KW-0732">Signal</keyword>
<proteinExistence type="predicted"/>
<feature type="chain" id="PRO_5037976937" evidence="2">
    <location>
        <begin position="27"/>
        <end position="82"/>
    </location>
</feature>